<dbReference type="VEuPathDB" id="TriTrypDB:TCSYLVIO_000837"/>
<dbReference type="GO" id="GO:0006629">
    <property type="term" value="P:lipid metabolic process"/>
    <property type="evidence" value="ECO:0007669"/>
    <property type="project" value="InterPro"/>
</dbReference>
<dbReference type="VEuPathDB" id="TriTrypDB:C3747_32g461"/>
<dbReference type="VEuPathDB" id="TriTrypDB:TcBrA4_0115100"/>
<dbReference type="CDD" id="cd03507">
    <property type="entry name" value="Delta12-FADS-like"/>
    <property type="match status" value="1"/>
</dbReference>
<proteinExistence type="predicted"/>
<feature type="domain" description="Fatty acid desaturase" evidence="2">
    <location>
        <begin position="122"/>
        <end position="387"/>
    </location>
</feature>
<dbReference type="AlphaFoldDB" id="Q5QJE5"/>
<feature type="transmembrane region" description="Helical" evidence="1">
    <location>
        <begin position="259"/>
        <end position="280"/>
    </location>
</feature>
<dbReference type="GO" id="GO:0016491">
    <property type="term" value="F:oxidoreductase activity"/>
    <property type="evidence" value="ECO:0007669"/>
    <property type="project" value="InterPro"/>
</dbReference>
<feature type="transmembrane region" description="Helical" evidence="1">
    <location>
        <begin position="210"/>
        <end position="230"/>
    </location>
</feature>
<feature type="transmembrane region" description="Helical" evidence="1">
    <location>
        <begin position="67"/>
        <end position="85"/>
    </location>
</feature>
<dbReference type="PANTHER" id="PTHR32100">
    <property type="entry name" value="OMEGA-6 FATTY ACID DESATURASE, CHLOROPLASTIC"/>
    <property type="match status" value="1"/>
</dbReference>
<dbReference type="VEuPathDB" id="TriTrypDB:TcG_07693"/>
<keyword evidence="1" id="KW-0472">Membrane</keyword>
<feature type="transmembrane region" description="Helical" evidence="1">
    <location>
        <begin position="286"/>
        <end position="306"/>
    </location>
</feature>
<keyword evidence="1" id="KW-0812">Transmembrane</keyword>
<accession>Q5QJE5</accession>
<dbReference type="EMBL" id="AY339381">
    <property type="protein sequence ID" value="AAR23833.1"/>
    <property type="molecule type" value="Genomic_DNA"/>
</dbReference>
<protein>
    <submittedName>
        <fullName evidence="3">Delta-12 oleate desaturase</fullName>
    </submittedName>
</protein>
<evidence type="ECO:0000259" key="2">
    <source>
        <dbReference type="Pfam" id="PF00487"/>
    </source>
</evidence>
<dbReference type="VEuPathDB" id="TriTrypDB:TcCL_NonESM07556"/>
<organism evidence="3">
    <name type="scientific">Trypanosoma cruzi</name>
    <dbReference type="NCBI Taxonomy" id="5693"/>
    <lineage>
        <taxon>Eukaryota</taxon>
        <taxon>Discoba</taxon>
        <taxon>Euglenozoa</taxon>
        <taxon>Kinetoplastea</taxon>
        <taxon>Metakinetoplastina</taxon>
        <taxon>Trypanosomatida</taxon>
        <taxon>Trypanosomatidae</taxon>
        <taxon>Trypanosoma</taxon>
        <taxon>Schizotrypanum</taxon>
    </lineage>
</organism>
<sequence>MSRVDNLTVAPGSPDVMKAVLKSGRNKENNVIVPSSALTIREIQEKIPVKYFERNTTRSVMFLLRDLAQVALTYAIMYAVALPLATSMEVSAARTVADGGALSLMAGTAMTTAAWLLKGVLWAVFWFVQGLNGTALWVLAHECGHQAFSPMKGLNDAVGMILHSALLVPYHSWRITHGGHHKHTNHLTKDLVFVPEKRNSVVELVEDAPLVSLIQTLIIFLFGWPAHLLFNASGQEFGRLACHFDPGAPFFRSEDRHDVVLSNVGIVSALFVIFSSVYRFGFTNVFYWYIVPYLWVNFWLVYITYLQHTDIRIPHYTHEHWTFVRGALAAVDRDYGFVLNTWLHHIKIPTPSHQDSHVVHHLFSKMPHYNAIQVTRKYIREILGATYITDERSLWKMLWEQRKECRYVVPAEGVCVFHG</sequence>
<evidence type="ECO:0000313" key="3">
    <source>
        <dbReference type="EMBL" id="AAR23833.1"/>
    </source>
</evidence>
<keyword evidence="1" id="KW-1133">Transmembrane helix</keyword>
<dbReference type="VEuPathDB" id="TriTrypDB:TcCLB.508737.70"/>
<dbReference type="VEuPathDB" id="TriTrypDB:TcCLB.429257.20"/>
<gene>
    <name evidence="3" type="primary">OD</name>
</gene>
<dbReference type="VEuPathDB" id="TriTrypDB:Tc_MARK_9999"/>
<dbReference type="VEuPathDB" id="TriTrypDB:TCDM_09345"/>
<reference evidence="3" key="1">
    <citation type="submission" date="2003-07" db="EMBL/GenBank/DDBJ databases">
        <title>Molecular and biochemical characterization of oleate desaturase from Trypanosoma cruzi. Comparative studies in other members of the Trypanosomatidae family.</title>
        <authorList>
            <person name="Maldonado R.A."/>
            <person name="Kuniyoshi R.K."/>
            <person name="Linss J."/>
            <person name="Almeida I.C."/>
        </authorList>
    </citation>
    <scope>NUCLEOTIDE SEQUENCE</scope>
    <source>
        <strain evidence="3">Berkeley</strain>
    </source>
</reference>
<dbReference type="VEuPathDB" id="TriTrypDB:C4B63_34g117"/>
<dbReference type="VEuPathDB" id="TriTrypDB:ECC02_008106"/>
<dbReference type="InterPro" id="IPR012171">
    <property type="entry name" value="Fatty_acid_desaturase"/>
</dbReference>
<name>Q5QJE5_TRYCR</name>
<feature type="transmembrane region" description="Helical" evidence="1">
    <location>
        <begin position="97"/>
        <end position="117"/>
    </location>
</feature>
<dbReference type="Pfam" id="PF00487">
    <property type="entry name" value="FA_desaturase"/>
    <property type="match status" value="1"/>
</dbReference>
<dbReference type="InterPro" id="IPR005804">
    <property type="entry name" value="FA_desaturase_dom"/>
</dbReference>
<dbReference type="VEuPathDB" id="TriTrypDB:BCY84_16673"/>
<evidence type="ECO:0000256" key="1">
    <source>
        <dbReference type="SAM" id="Phobius"/>
    </source>
</evidence>